<dbReference type="SUPFAM" id="SSF56815">
    <property type="entry name" value="Sec1/munc18-like (SM) proteins"/>
    <property type="match status" value="1"/>
</dbReference>
<dbReference type="InterPro" id="IPR027482">
    <property type="entry name" value="Sec1-like_dom2"/>
</dbReference>
<dbReference type="EMBL" id="GBRH01217302">
    <property type="protein sequence ID" value="JAD80593.1"/>
    <property type="molecule type" value="Transcribed_RNA"/>
</dbReference>
<proteinExistence type="inferred from homology"/>
<organism evidence="2">
    <name type="scientific">Arundo donax</name>
    <name type="common">Giant reed</name>
    <name type="synonym">Donax arundinaceus</name>
    <dbReference type="NCBI Taxonomy" id="35708"/>
    <lineage>
        <taxon>Eukaryota</taxon>
        <taxon>Viridiplantae</taxon>
        <taxon>Streptophyta</taxon>
        <taxon>Embryophyta</taxon>
        <taxon>Tracheophyta</taxon>
        <taxon>Spermatophyta</taxon>
        <taxon>Magnoliopsida</taxon>
        <taxon>Liliopsida</taxon>
        <taxon>Poales</taxon>
        <taxon>Poaceae</taxon>
        <taxon>PACMAD clade</taxon>
        <taxon>Arundinoideae</taxon>
        <taxon>Arundineae</taxon>
        <taxon>Arundo</taxon>
    </lineage>
</organism>
<comment type="similarity">
    <text evidence="1">Belongs to the STXBP/unc-18/SEC1 family.</text>
</comment>
<reference evidence="2" key="2">
    <citation type="journal article" date="2015" name="Data Brief">
        <title>Shoot transcriptome of the giant reed, Arundo donax.</title>
        <authorList>
            <person name="Barrero R.A."/>
            <person name="Guerrero F.D."/>
            <person name="Moolhuijzen P."/>
            <person name="Goolsby J.A."/>
            <person name="Tidwell J."/>
            <person name="Bellgard S.E."/>
            <person name="Bellgard M.I."/>
        </authorList>
    </citation>
    <scope>NUCLEOTIDE SEQUENCE</scope>
    <source>
        <tissue evidence="2">Shoot tissue taken approximately 20 cm above the soil surface</tissue>
    </source>
</reference>
<dbReference type="GO" id="GO:0016192">
    <property type="term" value="P:vesicle-mediated transport"/>
    <property type="evidence" value="ECO:0007669"/>
    <property type="project" value="InterPro"/>
</dbReference>
<sequence length="99" mass="10819">MCTPNTSLPSQTMEGIVKGRLRDADYPLIGNHFQQGRPQDVVIFIVGGTTYEEARSVTLYNAANPGVRFFVGGSVVLNSKRFLEDLGEAQRISKSSTLV</sequence>
<evidence type="ECO:0000313" key="2">
    <source>
        <dbReference type="EMBL" id="JAD80593.1"/>
    </source>
</evidence>
<name>A0A0A9D1Q6_ARUDO</name>
<evidence type="ECO:0000256" key="1">
    <source>
        <dbReference type="ARBA" id="ARBA00009884"/>
    </source>
</evidence>
<dbReference type="AlphaFoldDB" id="A0A0A9D1Q6"/>
<dbReference type="InterPro" id="IPR001619">
    <property type="entry name" value="Sec1-like"/>
</dbReference>
<protein>
    <submittedName>
        <fullName evidence="2">Uncharacterized protein</fullName>
    </submittedName>
</protein>
<dbReference type="Pfam" id="PF00995">
    <property type="entry name" value="Sec1"/>
    <property type="match status" value="1"/>
</dbReference>
<dbReference type="InterPro" id="IPR036045">
    <property type="entry name" value="Sec1-like_sf"/>
</dbReference>
<dbReference type="Gene3D" id="3.40.50.1910">
    <property type="match status" value="1"/>
</dbReference>
<accession>A0A0A9D1Q6</accession>
<reference evidence="2" key="1">
    <citation type="submission" date="2014-09" db="EMBL/GenBank/DDBJ databases">
        <authorList>
            <person name="Magalhaes I.L.F."/>
            <person name="Oliveira U."/>
            <person name="Santos F.R."/>
            <person name="Vidigal T.H.D.A."/>
            <person name="Brescovit A.D."/>
            <person name="Santos A.J."/>
        </authorList>
    </citation>
    <scope>NUCLEOTIDE SEQUENCE</scope>
    <source>
        <tissue evidence="2">Shoot tissue taken approximately 20 cm above the soil surface</tissue>
    </source>
</reference>